<evidence type="ECO:0000256" key="4">
    <source>
        <dbReference type="ARBA" id="ARBA00022801"/>
    </source>
</evidence>
<keyword evidence="8" id="KW-1185">Reference proteome</keyword>
<dbReference type="PRINTS" id="PR00127">
    <property type="entry name" value="CLPPROTEASEP"/>
</dbReference>
<gene>
    <name evidence="7" type="ORF">I8U20_10270</name>
</gene>
<dbReference type="GO" id="GO:0009368">
    <property type="term" value="C:endopeptidase Clp complex"/>
    <property type="evidence" value="ECO:0007669"/>
    <property type="project" value="TreeGrafter"/>
</dbReference>
<reference evidence="7 8" key="1">
    <citation type="submission" date="2020-12" db="EMBL/GenBank/DDBJ databases">
        <title>WGS of Thermoactinomyces spp.</title>
        <authorList>
            <person name="Cheng K."/>
        </authorList>
    </citation>
    <scope>NUCLEOTIDE SEQUENCE [LARGE SCALE GENOMIC DNA]</scope>
    <source>
        <strain evidence="8">CICC 10671\DSM 43846</strain>
    </source>
</reference>
<dbReference type="Gene3D" id="3.90.226.10">
    <property type="entry name" value="2-enoyl-CoA Hydratase, Chain A, domain 1"/>
    <property type="match status" value="1"/>
</dbReference>
<proteinExistence type="inferred from homology"/>
<keyword evidence="3 7" id="KW-0645">Protease</keyword>
<sequence>MAKIKIKGAIVSNDDKWAYDFFGLEATSPNEVADALEKANGEQLEVLINSPGGDVFAGSEIYTLLKDYKGEVTIKITGVAASMGSVIAMAGDKVKISPTAQIMIHNVWSMAVGDYRDMKHESDVLKNMNRSIAAAYQNKTGLSENELLGMMDRETWMNAQEAKEKGFVDEILFEEKNMQMVACASHLQLLPKQVINKLRNMQDKIKNPVESSKDEIQSGILLVKFNYLKLKGVIL</sequence>
<dbReference type="SUPFAM" id="SSF52096">
    <property type="entry name" value="ClpP/crotonase"/>
    <property type="match status" value="1"/>
</dbReference>
<organism evidence="7 8">
    <name type="scientific">Thermoactinomyces intermedius</name>
    <dbReference type="NCBI Taxonomy" id="2024"/>
    <lineage>
        <taxon>Bacteria</taxon>
        <taxon>Bacillati</taxon>
        <taxon>Bacillota</taxon>
        <taxon>Bacilli</taxon>
        <taxon>Bacillales</taxon>
        <taxon>Thermoactinomycetaceae</taxon>
        <taxon>Thermoactinomyces</taxon>
    </lineage>
</organism>
<dbReference type="AlphaFoldDB" id="A0A8I1AA22"/>
<dbReference type="InterPro" id="IPR029045">
    <property type="entry name" value="ClpP/crotonase-like_dom_sf"/>
</dbReference>
<comment type="caution">
    <text evidence="7">The sequence shown here is derived from an EMBL/GenBank/DDBJ whole genome shotgun (WGS) entry which is preliminary data.</text>
</comment>
<dbReference type="GO" id="GO:0004176">
    <property type="term" value="F:ATP-dependent peptidase activity"/>
    <property type="evidence" value="ECO:0007669"/>
    <property type="project" value="InterPro"/>
</dbReference>
<dbReference type="PANTHER" id="PTHR10381:SF70">
    <property type="entry name" value="ATP-DEPENDENT CLP PROTEASE PROTEOLYTIC SUBUNIT"/>
    <property type="match status" value="1"/>
</dbReference>
<keyword evidence="4" id="KW-0378">Hydrolase</keyword>
<keyword evidence="5" id="KW-0720">Serine protease</keyword>
<keyword evidence="2" id="KW-0963">Cytoplasm</keyword>
<evidence type="ECO:0000313" key="8">
    <source>
        <dbReference type="Proteomes" id="UP000633619"/>
    </source>
</evidence>
<dbReference type="NCBIfam" id="NF045542">
    <property type="entry name" value="Clp_rel_HeadMat"/>
    <property type="match status" value="1"/>
</dbReference>
<dbReference type="PANTHER" id="PTHR10381">
    <property type="entry name" value="ATP-DEPENDENT CLP PROTEASE PROTEOLYTIC SUBUNIT"/>
    <property type="match status" value="1"/>
</dbReference>
<evidence type="ECO:0000313" key="7">
    <source>
        <dbReference type="EMBL" id="MBH8595715.1"/>
    </source>
</evidence>
<evidence type="ECO:0000256" key="1">
    <source>
        <dbReference type="ARBA" id="ARBA00007039"/>
    </source>
</evidence>
<dbReference type="GO" id="GO:0051117">
    <property type="term" value="F:ATPase binding"/>
    <property type="evidence" value="ECO:0007669"/>
    <property type="project" value="TreeGrafter"/>
</dbReference>
<dbReference type="GO" id="GO:0006515">
    <property type="term" value="P:protein quality control for misfolded or incompletely synthesized proteins"/>
    <property type="evidence" value="ECO:0007669"/>
    <property type="project" value="TreeGrafter"/>
</dbReference>
<dbReference type="InterPro" id="IPR023562">
    <property type="entry name" value="ClpP/TepA"/>
</dbReference>
<dbReference type="InterPro" id="IPR001907">
    <property type="entry name" value="ClpP"/>
</dbReference>
<dbReference type="EMBL" id="JAECVW010000006">
    <property type="protein sequence ID" value="MBH8595715.1"/>
    <property type="molecule type" value="Genomic_DNA"/>
</dbReference>
<comment type="similarity">
    <text evidence="1 6">Belongs to the peptidase S14 family.</text>
</comment>
<name>A0A8I1AA22_THEIN</name>
<evidence type="ECO:0000256" key="3">
    <source>
        <dbReference type="ARBA" id="ARBA00022670"/>
    </source>
</evidence>
<protein>
    <recommendedName>
        <fullName evidence="6">ATP-dependent Clp protease proteolytic subunit</fullName>
    </recommendedName>
</protein>
<evidence type="ECO:0000256" key="6">
    <source>
        <dbReference type="RuleBase" id="RU003567"/>
    </source>
</evidence>
<evidence type="ECO:0000256" key="2">
    <source>
        <dbReference type="ARBA" id="ARBA00022490"/>
    </source>
</evidence>
<dbReference type="RefSeq" id="WP_181732312.1">
    <property type="nucleotide sequence ID" value="NZ_JACEIR010000006.1"/>
</dbReference>
<dbReference type="CDD" id="cd07016">
    <property type="entry name" value="S14_ClpP_1"/>
    <property type="match status" value="1"/>
</dbReference>
<dbReference type="GO" id="GO:0004252">
    <property type="term" value="F:serine-type endopeptidase activity"/>
    <property type="evidence" value="ECO:0007669"/>
    <property type="project" value="InterPro"/>
</dbReference>
<dbReference type="Pfam" id="PF00574">
    <property type="entry name" value="CLP_protease"/>
    <property type="match status" value="1"/>
</dbReference>
<dbReference type="Proteomes" id="UP000633619">
    <property type="component" value="Unassembled WGS sequence"/>
</dbReference>
<evidence type="ECO:0000256" key="5">
    <source>
        <dbReference type="ARBA" id="ARBA00022825"/>
    </source>
</evidence>
<accession>A0A8I1AA22</accession>